<reference evidence="2 3" key="1">
    <citation type="submission" date="2015-04" db="EMBL/GenBank/DDBJ databases">
        <title>Whole genome shotgun sequence of Sphingomonas changbaiensis NBRC 104936.</title>
        <authorList>
            <person name="Katano-Makiyama Y."/>
            <person name="Hosoyama A."/>
            <person name="Hashimoto M."/>
            <person name="Noguchi M."/>
            <person name="Tsuchikane K."/>
            <person name="Ohji S."/>
            <person name="Yamazoe A."/>
            <person name="Ichikawa N."/>
            <person name="Kimura A."/>
            <person name="Fujita N."/>
        </authorList>
    </citation>
    <scope>NUCLEOTIDE SEQUENCE [LARGE SCALE GENOMIC DNA]</scope>
    <source>
        <strain evidence="2 3">NBRC 104936</strain>
    </source>
</reference>
<feature type="transmembrane region" description="Helical" evidence="1">
    <location>
        <begin position="18"/>
        <end position="42"/>
    </location>
</feature>
<keyword evidence="3" id="KW-1185">Reference proteome</keyword>
<gene>
    <name evidence="2" type="ORF">SCH01S_15_00970</name>
</gene>
<accession>A0A0E9ML28</accession>
<dbReference type="AlphaFoldDB" id="A0A0E9ML28"/>
<keyword evidence="1" id="KW-1133">Transmembrane helix</keyword>
<keyword evidence="1" id="KW-0472">Membrane</keyword>
<evidence type="ECO:0000313" key="3">
    <source>
        <dbReference type="Proteomes" id="UP000033202"/>
    </source>
</evidence>
<protein>
    <submittedName>
        <fullName evidence="2">Uncharacterized protein</fullName>
    </submittedName>
</protein>
<evidence type="ECO:0000256" key="1">
    <source>
        <dbReference type="SAM" id="Phobius"/>
    </source>
</evidence>
<organism evidence="2 3">
    <name type="scientific">Sphingomonas changbaiensis NBRC 104936</name>
    <dbReference type="NCBI Taxonomy" id="1219043"/>
    <lineage>
        <taxon>Bacteria</taxon>
        <taxon>Pseudomonadati</taxon>
        <taxon>Pseudomonadota</taxon>
        <taxon>Alphaproteobacteria</taxon>
        <taxon>Sphingomonadales</taxon>
        <taxon>Sphingomonadaceae</taxon>
        <taxon>Sphingomonas</taxon>
    </lineage>
</organism>
<evidence type="ECO:0000313" key="2">
    <source>
        <dbReference type="EMBL" id="GAO38472.1"/>
    </source>
</evidence>
<dbReference type="Proteomes" id="UP000033202">
    <property type="component" value="Unassembled WGS sequence"/>
</dbReference>
<keyword evidence="1" id="KW-0812">Transmembrane</keyword>
<proteinExistence type="predicted"/>
<dbReference type="STRING" id="1219043.SCH01S_15_00970"/>
<dbReference type="EMBL" id="BBWU01000015">
    <property type="protein sequence ID" value="GAO38472.1"/>
    <property type="molecule type" value="Genomic_DNA"/>
</dbReference>
<dbReference type="RefSeq" id="WP_046347304.1">
    <property type="nucleotide sequence ID" value="NZ_BBWU01000015.1"/>
</dbReference>
<comment type="caution">
    <text evidence="2">The sequence shown here is derived from an EMBL/GenBank/DDBJ whole genome shotgun (WGS) entry which is preliminary data.</text>
</comment>
<sequence length="99" mass="10503">MSEAAHAQDFERSDAPPWLIVALAAGLAATVVGLMIVLSLVFPQALVDRPKGPVSALPPAPRLQVAPRADLARTRAAEAARLRRIDDAMRAVAAQGWRS</sequence>
<name>A0A0E9ML28_9SPHN</name>